<organism evidence="1 2">
    <name type="scientific">Salvator merianae</name>
    <name type="common">Argentine black and white tegu</name>
    <name type="synonym">Tupinambis merianae</name>
    <dbReference type="NCBI Taxonomy" id="96440"/>
    <lineage>
        <taxon>Eukaryota</taxon>
        <taxon>Metazoa</taxon>
        <taxon>Chordata</taxon>
        <taxon>Craniata</taxon>
        <taxon>Vertebrata</taxon>
        <taxon>Euteleostomi</taxon>
        <taxon>Lepidosauria</taxon>
        <taxon>Squamata</taxon>
        <taxon>Bifurcata</taxon>
        <taxon>Unidentata</taxon>
        <taxon>Episquamata</taxon>
        <taxon>Laterata</taxon>
        <taxon>Teiioidea</taxon>
        <taxon>Teiidae</taxon>
        <taxon>Salvator</taxon>
    </lineage>
</organism>
<name>A0A8D0CD59_SALMN</name>
<dbReference type="Ensembl" id="ENSSMRT00000024029.1">
    <property type="protein sequence ID" value="ENSSMRP00000020507.1"/>
    <property type="gene ID" value="ENSSMRG00000015954.1"/>
</dbReference>
<evidence type="ECO:0000313" key="2">
    <source>
        <dbReference type="Proteomes" id="UP000694421"/>
    </source>
</evidence>
<reference evidence="1" key="1">
    <citation type="submission" date="2025-08" db="UniProtKB">
        <authorList>
            <consortium name="Ensembl"/>
        </authorList>
    </citation>
    <scope>IDENTIFICATION</scope>
</reference>
<proteinExistence type="predicted"/>
<dbReference type="Proteomes" id="UP000694421">
    <property type="component" value="Unplaced"/>
</dbReference>
<keyword evidence="2" id="KW-1185">Reference proteome</keyword>
<sequence length="104" mass="11491">MSFQTQGPAQKPCICKVNGSSLICNSRAGCEVTTLLYHGSYIKLDCLAWETETWTKKDGCRPHCALKWTNLLQCDHGLSFKNLISALLDQSNRTFNPSACSFGS</sequence>
<protein>
    <submittedName>
        <fullName evidence="1">Uncharacterized protein</fullName>
    </submittedName>
</protein>
<reference evidence="1" key="2">
    <citation type="submission" date="2025-09" db="UniProtKB">
        <authorList>
            <consortium name="Ensembl"/>
        </authorList>
    </citation>
    <scope>IDENTIFICATION</scope>
</reference>
<dbReference type="AlphaFoldDB" id="A0A8D0CD59"/>
<accession>A0A8D0CD59</accession>
<evidence type="ECO:0000313" key="1">
    <source>
        <dbReference type="Ensembl" id="ENSSMRP00000020507.1"/>
    </source>
</evidence>